<evidence type="ECO:0000256" key="1">
    <source>
        <dbReference type="SAM" id="SignalP"/>
    </source>
</evidence>
<evidence type="ECO:0000313" key="4">
    <source>
        <dbReference type="EMBL" id="AVQ01997.1"/>
    </source>
</evidence>
<feature type="domain" description="Alpha-L-rhamnosidase six-hairpin glycosidase" evidence="2">
    <location>
        <begin position="370"/>
        <end position="650"/>
    </location>
</feature>
<reference evidence="4 5" key="1">
    <citation type="journal article" date="2015" name="Biotechnol. Bioeng.">
        <title>Genome sequence and phenotypic characterization of Caulobacter segnis.</title>
        <authorList>
            <person name="Patel S."/>
            <person name="Fletcher B."/>
            <person name="Scott D.C."/>
            <person name="Ely B."/>
        </authorList>
    </citation>
    <scope>NUCLEOTIDE SEQUENCE [LARGE SCALE GENOMIC DNA]</scope>
    <source>
        <strain evidence="4 5">TK0059</strain>
    </source>
</reference>
<evidence type="ECO:0000259" key="2">
    <source>
        <dbReference type="Pfam" id="PF17389"/>
    </source>
</evidence>
<proteinExistence type="predicted"/>
<sequence length="793" mass="86539">MVKAYRPSLVLVLALAFGPAASAEPIWITHPAAPSAPTVVRFERDLTLARKPGHFPVRVSADNRFILLVNGRRVGAGPATSDLGHWRYATLDLAPYLTRGSNHLEAVVWNYVKPEEPIPDGLSPAQKNAAAFRNQRNQTGPVAQISARLGFWFSAPGAPELDSGPTWRVQLDSARSAAPVMGQVAGFYAAGPSEIVDARVPLAAPVAATPALAPGEPSPWALSADPLPQMSYRAVDPGLVARTNLDEAKAFPRQPVTIPARKTVKILLARPAMVAAYPTLRVTGGKDASIKLTYAEALIDAKGRKGLRSEVGDRTIRGLSDRFTADGGARAFAPLWWRTWRYLEIEVQTADQPLRLQGLDVAETDYPFGQVGKFVSDDPELNRIWDIGWRTARIDAHETYMDTAYYEQLQYVGDTRLQALISYAVSGDPRLATQAMDAFGASRALGGVTEGAYPSRTSNPIPPFSLLWIGMLHDYWSRHPDPEPARRHLARAREVLAWFDGYLGPDGLMRKTPGWSFVDWAVKDGRLLSRDAFPSYDAQGRSCLLSLAYLGALRDMTDLEAALGEPSLAGRDRSRAEAIAAAVRDQCWAPDRGLFADTPDKASFSQHTNALAVLYDVAAPKDAAAILDRTVGQAGIDAPTGMISTSYYYAWYLVRAFDHAGQADRYLSLLDTWRGLLALDYTTWPEERGNTRSDTHAWSAHPTADLLELVAGIRPDAPGYGRLRVEPHLGALRRLDAAAATPQGPVEVKYRRKGQRLVVEVRKPAGLSGVFVWRGQSHALLGARTRLDLPAGD</sequence>
<evidence type="ECO:0008006" key="6">
    <source>
        <dbReference type="Google" id="ProtNLM"/>
    </source>
</evidence>
<organism evidence="4 5">
    <name type="scientific">Caulobacter segnis</name>
    <dbReference type="NCBI Taxonomy" id="88688"/>
    <lineage>
        <taxon>Bacteria</taxon>
        <taxon>Pseudomonadati</taxon>
        <taxon>Pseudomonadota</taxon>
        <taxon>Alphaproteobacteria</taxon>
        <taxon>Caulobacterales</taxon>
        <taxon>Caulobacteraceae</taxon>
        <taxon>Caulobacter</taxon>
    </lineage>
</organism>
<dbReference type="SUPFAM" id="SSF48208">
    <property type="entry name" value="Six-hairpin glycosidases"/>
    <property type="match status" value="1"/>
</dbReference>
<dbReference type="PANTHER" id="PTHR34987:SF2">
    <property type="entry name" value="B, PUTATIVE (AFU_ORTHOLOGUE AFUA_7G05040)-RELATED"/>
    <property type="match status" value="1"/>
</dbReference>
<dbReference type="RefSeq" id="WP_013078915.1">
    <property type="nucleotide sequence ID" value="NZ_CP027850.1"/>
</dbReference>
<accession>A0ABN5ISK2</accession>
<name>A0ABN5ISK2_9CAUL</name>
<dbReference type="InterPro" id="IPR012341">
    <property type="entry name" value="6hp_glycosidase-like_sf"/>
</dbReference>
<dbReference type="InterPro" id="IPR008928">
    <property type="entry name" value="6-hairpin_glycosidase_sf"/>
</dbReference>
<dbReference type="Proteomes" id="UP000240527">
    <property type="component" value="Chromosome"/>
</dbReference>
<dbReference type="EMBL" id="CP027850">
    <property type="protein sequence ID" value="AVQ01997.1"/>
    <property type="molecule type" value="Genomic_DNA"/>
</dbReference>
<feature type="signal peptide" evidence="1">
    <location>
        <begin position="1"/>
        <end position="22"/>
    </location>
</feature>
<dbReference type="Pfam" id="PF17390">
    <property type="entry name" value="Bac_rhamnosid_C"/>
    <property type="match status" value="1"/>
</dbReference>
<evidence type="ECO:0000259" key="3">
    <source>
        <dbReference type="Pfam" id="PF17390"/>
    </source>
</evidence>
<feature type="domain" description="Alpha-L-rhamnosidase C-terminal" evidence="3">
    <location>
        <begin position="712"/>
        <end position="766"/>
    </location>
</feature>
<dbReference type="Gene3D" id="1.50.10.10">
    <property type="match status" value="1"/>
</dbReference>
<dbReference type="PANTHER" id="PTHR34987">
    <property type="entry name" value="C, PUTATIVE (AFU_ORTHOLOGUE AFUA_3G02880)-RELATED"/>
    <property type="match status" value="1"/>
</dbReference>
<evidence type="ECO:0000313" key="5">
    <source>
        <dbReference type="Proteomes" id="UP000240527"/>
    </source>
</evidence>
<gene>
    <name evidence="4" type="ORF">B7G68_09150</name>
</gene>
<dbReference type="Gene3D" id="2.60.420.10">
    <property type="entry name" value="Maltose phosphorylase, domain 3"/>
    <property type="match status" value="1"/>
</dbReference>
<dbReference type="InterPro" id="IPR035398">
    <property type="entry name" value="Bac_rhamnosid_C"/>
</dbReference>
<dbReference type="Pfam" id="PF17389">
    <property type="entry name" value="Bac_rhamnosid6H"/>
    <property type="match status" value="1"/>
</dbReference>
<keyword evidence="1" id="KW-0732">Signal</keyword>
<feature type="chain" id="PRO_5045394061" description="Alpha-L-rhamnosidase" evidence="1">
    <location>
        <begin position="23"/>
        <end position="793"/>
    </location>
</feature>
<dbReference type="InterPro" id="IPR035396">
    <property type="entry name" value="Bac_rhamnosid6H"/>
</dbReference>
<keyword evidence="5" id="KW-1185">Reference proteome</keyword>
<protein>
    <recommendedName>
        <fullName evidence="6">Alpha-L-rhamnosidase</fullName>
    </recommendedName>
</protein>
<dbReference type="Gene3D" id="2.60.120.260">
    <property type="entry name" value="Galactose-binding domain-like"/>
    <property type="match status" value="2"/>
</dbReference>